<dbReference type="GO" id="GO:0005737">
    <property type="term" value="C:cytoplasm"/>
    <property type="evidence" value="ECO:0007669"/>
    <property type="project" value="TreeGrafter"/>
</dbReference>
<evidence type="ECO:0000256" key="1">
    <source>
        <dbReference type="ARBA" id="ARBA00004245"/>
    </source>
</evidence>
<dbReference type="FunFam" id="1.20.900.10:FF:000013">
    <property type="entry name" value="FYVE, RhoGEF and PH domain-containing protein 4"/>
    <property type="match status" value="1"/>
</dbReference>
<keyword evidence="6" id="KW-0863">Zinc-finger</keyword>
<dbReference type="PANTHER" id="PTHR12673">
    <property type="entry name" value="FACIOGENITAL DYSPLASIA PROTEIN"/>
    <property type="match status" value="1"/>
</dbReference>
<keyword evidence="3" id="KW-0597">Phosphoprotein</keyword>
<keyword evidence="8" id="KW-0206">Cytoskeleton</keyword>
<keyword evidence="12" id="KW-1185">Reference proteome</keyword>
<keyword evidence="5" id="KW-0677">Repeat</keyword>
<evidence type="ECO:0000256" key="5">
    <source>
        <dbReference type="ARBA" id="ARBA00022737"/>
    </source>
</evidence>
<comment type="subcellular location">
    <subcellularLocation>
        <location evidence="1">Cytoplasm</location>
        <location evidence="1">Cytoskeleton</location>
    </subcellularLocation>
</comment>
<name>A0A8T2J7N7_9PIPI</name>
<dbReference type="OrthoDB" id="660555at2759"/>
<dbReference type="GO" id="GO:0008270">
    <property type="term" value="F:zinc ion binding"/>
    <property type="evidence" value="ECO:0007669"/>
    <property type="project" value="UniProtKB-KW"/>
</dbReference>
<keyword evidence="2" id="KW-0963">Cytoplasm</keyword>
<dbReference type="InterPro" id="IPR051092">
    <property type="entry name" value="FYVE_RhoGEF_PH"/>
</dbReference>
<reference evidence="11" key="1">
    <citation type="thesis" date="2020" institute="ProQuest LLC" country="789 East Eisenhower Parkway, Ann Arbor, MI, USA">
        <title>Comparative Genomics and Chromosome Evolution.</title>
        <authorList>
            <person name="Mudd A.B."/>
        </authorList>
    </citation>
    <scope>NUCLEOTIDE SEQUENCE</scope>
    <source>
        <strain evidence="11">Female2</strain>
        <tissue evidence="11">Blood</tissue>
    </source>
</reference>
<dbReference type="EMBL" id="JAACNH010000006">
    <property type="protein sequence ID" value="KAG8438651.1"/>
    <property type="molecule type" value="Genomic_DNA"/>
</dbReference>
<dbReference type="InterPro" id="IPR000219">
    <property type="entry name" value="DH_dom"/>
</dbReference>
<dbReference type="Pfam" id="PF00621">
    <property type="entry name" value="RhoGEF"/>
    <property type="match status" value="1"/>
</dbReference>
<dbReference type="InterPro" id="IPR011993">
    <property type="entry name" value="PH-like_dom_sf"/>
</dbReference>
<evidence type="ECO:0000256" key="8">
    <source>
        <dbReference type="ARBA" id="ARBA00023212"/>
    </source>
</evidence>
<dbReference type="AlphaFoldDB" id="A0A8T2J7N7"/>
<dbReference type="GO" id="GO:0007010">
    <property type="term" value="P:cytoskeleton organization"/>
    <property type="evidence" value="ECO:0007669"/>
    <property type="project" value="TreeGrafter"/>
</dbReference>
<dbReference type="PANTHER" id="PTHR12673:SF98">
    <property type="entry name" value="FYVE, RHOGEF AND PH DOMAIN-CONTAINING PROTEIN 4"/>
    <property type="match status" value="1"/>
</dbReference>
<keyword evidence="7" id="KW-0862">Zinc</keyword>
<evidence type="ECO:0000256" key="2">
    <source>
        <dbReference type="ARBA" id="ARBA00022490"/>
    </source>
</evidence>
<evidence type="ECO:0000256" key="7">
    <source>
        <dbReference type="ARBA" id="ARBA00022833"/>
    </source>
</evidence>
<comment type="caution">
    <text evidence="11">The sequence shown here is derived from an EMBL/GenBank/DDBJ whole genome shotgun (WGS) entry which is preliminary data.</text>
</comment>
<dbReference type="GO" id="GO:0005856">
    <property type="term" value="C:cytoskeleton"/>
    <property type="evidence" value="ECO:0007669"/>
    <property type="project" value="UniProtKB-SubCell"/>
</dbReference>
<keyword evidence="4" id="KW-0479">Metal-binding</keyword>
<dbReference type="SUPFAM" id="SSF48065">
    <property type="entry name" value="DBL homology domain (DH-domain)"/>
    <property type="match status" value="1"/>
</dbReference>
<sequence length="557" mass="62803">MSAEDFRRVAFRRKSNPTVGCGPGALSVHKEGEDEPQNGSSVHCPRLVPIWKPISTSTDRLVDQNDEFHKVKGRELCKTPSLPTTRPSVPPKPSELSPSPQKLPVSRSFPRTKPRMEDVASNPGEKPKKIMDLISRFEGGSPSEIKKDSPSEQNNGPSHKPRTKVILQPFTEHPLLLKQAMDQDVIEDQPKVSSNGISTCNKEESGRNNTLPSPTTQTVPSTETERSTSPKPQTPSSLSSPFKTNQVMVETLLNGERPSKSSDLPEQSSIQGEINQGYQETDGTIHSRPESQESDDLNSIEIALKQPSEIKETKEQKLHKIANELLETERSYVSRLELLQTFHDALMKEAKQGSFSPDVLNKIFSNITCIQSFHTQFLLPELESRMKEWSVNPKIGDILQKLAPFLKMYAEYVKNFDNAMEMLKIWMEKSLQFKNVVEEIQREEKCGSLTLQHHMLGPVQRIPRYEMLLKDYLHKLPADSPDKDEAEKALGIISTAATHSNTAIRKMENLKKLLLIYEMVGEEEDIVHPSNELIKEGQILKLAARNTSAQERYLFLV</sequence>
<accession>A0A8T2J7N7</accession>
<dbReference type="InterPro" id="IPR035899">
    <property type="entry name" value="DBL_dom_sf"/>
</dbReference>
<feature type="compositionally biased region" description="Polar residues" evidence="9">
    <location>
        <begin position="191"/>
        <end position="200"/>
    </location>
</feature>
<dbReference type="PROSITE" id="PS50010">
    <property type="entry name" value="DH_2"/>
    <property type="match status" value="1"/>
</dbReference>
<feature type="non-terminal residue" evidence="11">
    <location>
        <position position="1"/>
    </location>
</feature>
<organism evidence="11 12">
    <name type="scientific">Hymenochirus boettgeri</name>
    <name type="common">Congo dwarf clawed frog</name>
    <dbReference type="NCBI Taxonomy" id="247094"/>
    <lineage>
        <taxon>Eukaryota</taxon>
        <taxon>Metazoa</taxon>
        <taxon>Chordata</taxon>
        <taxon>Craniata</taxon>
        <taxon>Vertebrata</taxon>
        <taxon>Euteleostomi</taxon>
        <taxon>Amphibia</taxon>
        <taxon>Batrachia</taxon>
        <taxon>Anura</taxon>
        <taxon>Pipoidea</taxon>
        <taxon>Pipidae</taxon>
        <taxon>Pipinae</taxon>
        <taxon>Hymenochirus</taxon>
    </lineage>
</organism>
<evidence type="ECO:0000313" key="12">
    <source>
        <dbReference type="Proteomes" id="UP000812440"/>
    </source>
</evidence>
<protein>
    <recommendedName>
        <fullName evidence="10">DH domain-containing protein</fullName>
    </recommendedName>
</protein>
<dbReference type="SMART" id="SM00325">
    <property type="entry name" value="RhoGEF"/>
    <property type="match status" value="1"/>
</dbReference>
<feature type="domain" description="DH" evidence="10">
    <location>
        <begin position="317"/>
        <end position="503"/>
    </location>
</feature>
<dbReference type="Gene3D" id="2.30.29.30">
    <property type="entry name" value="Pleckstrin-homology domain (PH domain)/Phosphotyrosine-binding domain (PTB)"/>
    <property type="match status" value="1"/>
</dbReference>
<dbReference type="SUPFAM" id="SSF50729">
    <property type="entry name" value="PH domain-like"/>
    <property type="match status" value="1"/>
</dbReference>
<dbReference type="Proteomes" id="UP000812440">
    <property type="component" value="Chromosome 3"/>
</dbReference>
<gene>
    <name evidence="11" type="ORF">GDO86_005006</name>
</gene>
<evidence type="ECO:0000259" key="10">
    <source>
        <dbReference type="PROSITE" id="PS50010"/>
    </source>
</evidence>
<evidence type="ECO:0000313" key="11">
    <source>
        <dbReference type="EMBL" id="KAG8438651.1"/>
    </source>
</evidence>
<feature type="region of interest" description="Disordered" evidence="9">
    <location>
        <begin position="72"/>
        <end position="244"/>
    </location>
</feature>
<dbReference type="Gene3D" id="1.20.900.10">
    <property type="entry name" value="Dbl homology (DH) domain"/>
    <property type="match status" value="1"/>
</dbReference>
<evidence type="ECO:0000256" key="3">
    <source>
        <dbReference type="ARBA" id="ARBA00022553"/>
    </source>
</evidence>
<feature type="compositionally biased region" description="Polar residues" evidence="9">
    <location>
        <begin position="229"/>
        <end position="244"/>
    </location>
</feature>
<dbReference type="GO" id="GO:0046847">
    <property type="term" value="P:filopodium assembly"/>
    <property type="evidence" value="ECO:0007669"/>
    <property type="project" value="TreeGrafter"/>
</dbReference>
<feature type="compositionally biased region" description="Polar residues" evidence="9">
    <location>
        <begin position="207"/>
        <end position="222"/>
    </location>
</feature>
<evidence type="ECO:0000256" key="4">
    <source>
        <dbReference type="ARBA" id="ARBA00022723"/>
    </source>
</evidence>
<proteinExistence type="predicted"/>
<evidence type="ECO:0000256" key="6">
    <source>
        <dbReference type="ARBA" id="ARBA00022771"/>
    </source>
</evidence>
<dbReference type="CDD" id="cd00160">
    <property type="entry name" value="RhoGEF"/>
    <property type="match status" value="1"/>
</dbReference>
<dbReference type="GO" id="GO:0005085">
    <property type="term" value="F:guanyl-nucleotide exchange factor activity"/>
    <property type="evidence" value="ECO:0007669"/>
    <property type="project" value="InterPro"/>
</dbReference>
<evidence type="ECO:0000256" key="9">
    <source>
        <dbReference type="SAM" id="MobiDB-lite"/>
    </source>
</evidence>
<feature type="region of interest" description="Disordered" evidence="9">
    <location>
        <begin position="1"/>
        <end position="45"/>
    </location>
</feature>